<gene>
    <name evidence="7" type="ORF">WJX75_009169</name>
</gene>
<evidence type="ECO:0000256" key="6">
    <source>
        <dbReference type="RuleBase" id="RU363080"/>
    </source>
</evidence>
<keyword evidence="6" id="KW-0604">Photosystem II</keyword>
<keyword evidence="6" id="KW-0793">Thylakoid</keyword>
<keyword evidence="8" id="KW-1185">Reference proteome</keyword>
<keyword evidence="5 6" id="KW-0157">Chromophore</keyword>
<evidence type="ECO:0000256" key="2">
    <source>
        <dbReference type="ARBA" id="ARBA00022528"/>
    </source>
</evidence>
<evidence type="ECO:0000313" key="7">
    <source>
        <dbReference type="EMBL" id="KAK9917879.1"/>
    </source>
</evidence>
<dbReference type="SUPFAM" id="SSF103511">
    <property type="entry name" value="Chlorophyll a-b binding protein"/>
    <property type="match status" value="2"/>
</dbReference>
<comment type="function">
    <text evidence="6">The light-harvesting complex (LHC) functions as a light receptor, it captures and delivers excitation energy to photosystems with which it is closely associated.</text>
</comment>
<reference evidence="7 8" key="1">
    <citation type="journal article" date="2024" name="Nat. Commun.">
        <title>Phylogenomics reveals the evolutionary origins of lichenization in chlorophyte algae.</title>
        <authorList>
            <person name="Puginier C."/>
            <person name="Libourel C."/>
            <person name="Otte J."/>
            <person name="Skaloud P."/>
            <person name="Haon M."/>
            <person name="Grisel S."/>
            <person name="Petersen M."/>
            <person name="Berrin J.G."/>
            <person name="Delaux P.M."/>
            <person name="Dal Grande F."/>
            <person name="Keller J."/>
        </authorList>
    </citation>
    <scope>NUCLEOTIDE SEQUENCE [LARGE SCALE GENOMIC DNA]</scope>
    <source>
        <strain evidence="7 8">SAG 216-7</strain>
    </source>
</reference>
<accession>A0ABR2Z1U1</accession>
<dbReference type="Pfam" id="PF00504">
    <property type="entry name" value="Chloroa_b-bind"/>
    <property type="match status" value="2"/>
</dbReference>
<keyword evidence="6" id="KW-0812">Transmembrane</keyword>
<evidence type="ECO:0000313" key="8">
    <source>
        <dbReference type="Proteomes" id="UP001491310"/>
    </source>
</evidence>
<evidence type="ECO:0000256" key="4">
    <source>
        <dbReference type="ARBA" id="ARBA00022640"/>
    </source>
</evidence>
<dbReference type="PANTHER" id="PTHR21649">
    <property type="entry name" value="CHLOROPHYLL A/B BINDING PROTEIN"/>
    <property type="match status" value="1"/>
</dbReference>
<comment type="subcellular location">
    <subcellularLocation>
        <location evidence="6">Plastid</location>
        <location evidence="6">Chloroplast thylakoid membrane</location>
    </subcellularLocation>
</comment>
<protein>
    <recommendedName>
        <fullName evidence="6">Chlorophyll a-b binding protein, chloroplastic</fullName>
    </recommendedName>
</protein>
<dbReference type="Gene3D" id="1.10.3460.10">
    <property type="entry name" value="Chlorophyll a/b binding protein domain"/>
    <property type="match status" value="1"/>
</dbReference>
<proteinExistence type="inferred from homology"/>
<dbReference type="Proteomes" id="UP001491310">
    <property type="component" value="Unassembled WGS sequence"/>
</dbReference>
<comment type="similarity">
    <text evidence="6">Belongs to the light-harvesting chlorophyll a/b-binding (LHC) protein family.</text>
</comment>
<evidence type="ECO:0000256" key="5">
    <source>
        <dbReference type="ARBA" id="ARBA00022991"/>
    </source>
</evidence>
<comment type="caution">
    <text evidence="7">The sequence shown here is derived from an EMBL/GenBank/DDBJ whole genome shotgun (WGS) entry which is preliminary data.</text>
</comment>
<evidence type="ECO:0000256" key="1">
    <source>
        <dbReference type="ARBA" id="ARBA00022494"/>
    </source>
</evidence>
<evidence type="ECO:0000256" key="3">
    <source>
        <dbReference type="ARBA" id="ARBA00022531"/>
    </source>
</evidence>
<dbReference type="EMBL" id="JALJOT010000002">
    <property type="protein sequence ID" value="KAK9917879.1"/>
    <property type="molecule type" value="Genomic_DNA"/>
</dbReference>
<keyword evidence="1 6" id="KW-0148">Chlorophyll</keyword>
<keyword evidence="2 6" id="KW-0150">Chloroplast</keyword>
<organism evidence="7 8">
    <name type="scientific">Coccomyxa subellipsoidea</name>
    <dbReference type="NCBI Taxonomy" id="248742"/>
    <lineage>
        <taxon>Eukaryota</taxon>
        <taxon>Viridiplantae</taxon>
        <taxon>Chlorophyta</taxon>
        <taxon>core chlorophytes</taxon>
        <taxon>Trebouxiophyceae</taxon>
        <taxon>Trebouxiophyceae incertae sedis</taxon>
        <taxon>Coccomyxaceae</taxon>
        <taxon>Coccomyxa</taxon>
    </lineage>
</organism>
<feature type="transmembrane region" description="Helical" evidence="6">
    <location>
        <begin position="129"/>
        <end position="147"/>
    </location>
</feature>
<sequence>MLGVLGLIVPDLLGGPLYLLPDLGTQRLVPFTIQLVVAVGVLEAYRGAMRAQKKGLEERAYPGRRFDVLGLTRQRSEANLEKHSPPGLGVYAAWLGGLPGFLSGAWWYSRREMTVKDYKDMKEKELNNGRLAMISFAGVYAASMVTGKGPVTLLLEHVADPVHNSVLQTLSQ</sequence>
<name>A0ABR2Z1U1_9CHLO</name>
<keyword evidence="6" id="KW-0472">Membrane</keyword>
<keyword evidence="6" id="KW-1133">Transmembrane helix</keyword>
<keyword evidence="3 6" id="KW-0602">Photosynthesis</keyword>
<dbReference type="InterPro" id="IPR001344">
    <property type="entry name" value="Chloro_AB-bd_pln"/>
</dbReference>
<dbReference type="InterPro" id="IPR022796">
    <property type="entry name" value="Chloroa_b-bind"/>
</dbReference>
<keyword evidence="6" id="KW-0603">Photosystem I</keyword>
<feature type="transmembrane region" description="Helical" evidence="6">
    <location>
        <begin position="88"/>
        <end position="108"/>
    </location>
</feature>
<keyword evidence="4 6" id="KW-0934">Plastid</keyword>